<name>A0AAD6VN88_9AGAR</name>
<evidence type="ECO:0000313" key="2">
    <source>
        <dbReference type="EMBL" id="KAJ7211709.1"/>
    </source>
</evidence>
<comment type="caution">
    <text evidence="2">The sequence shown here is derived from an EMBL/GenBank/DDBJ whole genome shotgun (WGS) entry which is preliminary data.</text>
</comment>
<evidence type="ECO:0000313" key="3">
    <source>
        <dbReference type="Proteomes" id="UP001219525"/>
    </source>
</evidence>
<dbReference type="Proteomes" id="UP001219525">
    <property type="component" value="Unassembled WGS sequence"/>
</dbReference>
<reference evidence="2" key="1">
    <citation type="submission" date="2023-03" db="EMBL/GenBank/DDBJ databases">
        <title>Massive genome expansion in bonnet fungi (Mycena s.s.) driven by repeated elements and novel gene families across ecological guilds.</title>
        <authorList>
            <consortium name="Lawrence Berkeley National Laboratory"/>
            <person name="Harder C.B."/>
            <person name="Miyauchi S."/>
            <person name="Viragh M."/>
            <person name="Kuo A."/>
            <person name="Thoen E."/>
            <person name="Andreopoulos B."/>
            <person name="Lu D."/>
            <person name="Skrede I."/>
            <person name="Drula E."/>
            <person name="Henrissat B."/>
            <person name="Morin E."/>
            <person name="Kohler A."/>
            <person name="Barry K."/>
            <person name="LaButti K."/>
            <person name="Morin E."/>
            <person name="Salamov A."/>
            <person name="Lipzen A."/>
            <person name="Mereny Z."/>
            <person name="Hegedus B."/>
            <person name="Baldrian P."/>
            <person name="Stursova M."/>
            <person name="Weitz H."/>
            <person name="Taylor A."/>
            <person name="Grigoriev I.V."/>
            <person name="Nagy L.G."/>
            <person name="Martin F."/>
            <person name="Kauserud H."/>
        </authorList>
    </citation>
    <scope>NUCLEOTIDE SEQUENCE</scope>
    <source>
        <strain evidence="2">9144</strain>
    </source>
</reference>
<keyword evidence="3" id="KW-1185">Reference proteome</keyword>
<dbReference type="AlphaFoldDB" id="A0AAD6VN88"/>
<dbReference type="EMBL" id="JARJCW010000025">
    <property type="protein sequence ID" value="KAJ7211709.1"/>
    <property type="molecule type" value="Genomic_DNA"/>
</dbReference>
<accession>A0AAD6VN88</accession>
<gene>
    <name evidence="2" type="ORF">GGX14DRAFT_394027</name>
</gene>
<evidence type="ECO:0000256" key="1">
    <source>
        <dbReference type="SAM" id="MobiDB-lite"/>
    </source>
</evidence>
<protein>
    <submittedName>
        <fullName evidence="2">Uncharacterized protein</fullName>
    </submittedName>
</protein>
<feature type="region of interest" description="Disordered" evidence="1">
    <location>
        <begin position="85"/>
        <end position="130"/>
    </location>
</feature>
<feature type="compositionally biased region" description="Polar residues" evidence="1">
    <location>
        <begin position="85"/>
        <end position="114"/>
    </location>
</feature>
<proteinExistence type="predicted"/>
<sequence>MIDKARRAGEQQGPLPLIVWSLPNTEWSKIDPKFGVLGVRIESKMASERRAPILQWSHWQMQDSANRLVPADWIGVSKVMIGTSRPMSRQCSGSIHPSQEATQGAQPHVTQNEAGLSPMGRSASAGRRSV</sequence>
<organism evidence="2 3">
    <name type="scientific">Mycena pura</name>
    <dbReference type="NCBI Taxonomy" id="153505"/>
    <lineage>
        <taxon>Eukaryota</taxon>
        <taxon>Fungi</taxon>
        <taxon>Dikarya</taxon>
        <taxon>Basidiomycota</taxon>
        <taxon>Agaricomycotina</taxon>
        <taxon>Agaricomycetes</taxon>
        <taxon>Agaricomycetidae</taxon>
        <taxon>Agaricales</taxon>
        <taxon>Marasmiineae</taxon>
        <taxon>Mycenaceae</taxon>
        <taxon>Mycena</taxon>
    </lineage>
</organism>